<dbReference type="InterPro" id="IPR045865">
    <property type="entry name" value="ACT-like_dom_sf"/>
</dbReference>
<dbReference type="InterPro" id="IPR054480">
    <property type="entry name" value="AHAS_small-like_ACT"/>
</dbReference>
<comment type="similarity">
    <text evidence="3 8">Belongs to the acetolactate synthase small subunit family.</text>
</comment>
<dbReference type="EC" id="2.2.1.6" evidence="8"/>
<dbReference type="NCBIfam" id="TIGR00119">
    <property type="entry name" value="acolac_sm"/>
    <property type="match status" value="1"/>
</dbReference>
<keyword evidence="11" id="KW-1185">Reference proteome</keyword>
<evidence type="ECO:0000256" key="8">
    <source>
        <dbReference type="RuleBase" id="RU368092"/>
    </source>
</evidence>
<comment type="pathway">
    <text evidence="1 8">Amino-acid biosynthesis; L-isoleucine biosynthesis; L-isoleucine from 2-oxobutanoate: step 1/4.</text>
</comment>
<dbReference type="InterPro" id="IPR039557">
    <property type="entry name" value="AHAS_ACT"/>
</dbReference>
<comment type="catalytic activity">
    <reaction evidence="7 8">
        <text>2 pyruvate + H(+) = (2S)-2-acetolactate + CO2</text>
        <dbReference type="Rhea" id="RHEA:25249"/>
        <dbReference type="ChEBI" id="CHEBI:15361"/>
        <dbReference type="ChEBI" id="CHEBI:15378"/>
        <dbReference type="ChEBI" id="CHEBI:16526"/>
        <dbReference type="ChEBI" id="CHEBI:58476"/>
        <dbReference type="EC" id="2.2.1.6"/>
    </reaction>
</comment>
<evidence type="ECO:0000313" key="11">
    <source>
        <dbReference type="Proteomes" id="UP001501447"/>
    </source>
</evidence>
<evidence type="ECO:0000256" key="6">
    <source>
        <dbReference type="ARBA" id="ARBA00023304"/>
    </source>
</evidence>
<comment type="caution">
    <text evidence="10">The sequence shown here is derived from an EMBL/GenBank/DDBJ whole genome shotgun (WGS) entry which is preliminary data.</text>
</comment>
<reference evidence="11" key="1">
    <citation type="journal article" date="2019" name="Int. J. Syst. Evol. Microbiol.">
        <title>The Global Catalogue of Microorganisms (GCM) 10K type strain sequencing project: providing services to taxonomists for standard genome sequencing and annotation.</title>
        <authorList>
            <consortium name="The Broad Institute Genomics Platform"/>
            <consortium name="The Broad Institute Genome Sequencing Center for Infectious Disease"/>
            <person name="Wu L."/>
            <person name="Ma J."/>
        </authorList>
    </citation>
    <scope>NUCLEOTIDE SEQUENCE [LARGE SCALE GENOMIC DNA]</scope>
    <source>
        <strain evidence="11">JCM 16373</strain>
    </source>
</reference>
<dbReference type="Pfam" id="PF22629">
    <property type="entry name" value="ACT_AHAS_ss"/>
    <property type="match status" value="1"/>
</dbReference>
<organism evidence="10 11">
    <name type="scientific">Streptomyces axinellae</name>
    <dbReference type="NCBI Taxonomy" id="552788"/>
    <lineage>
        <taxon>Bacteria</taxon>
        <taxon>Bacillati</taxon>
        <taxon>Actinomycetota</taxon>
        <taxon>Actinomycetes</taxon>
        <taxon>Kitasatosporales</taxon>
        <taxon>Streptomycetaceae</taxon>
        <taxon>Streptomyces</taxon>
    </lineage>
</organism>
<dbReference type="Proteomes" id="UP001501447">
    <property type="component" value="Unassembled WGS sequence"/>
</dbReference>
<keyword evidence="8" id="KW-0808">Transferase</keyword>
<dbReference type="PANTHER" id="PTHR30239">
    <property type="entry name" value="ACETOLACTATE SYNTHASE SMALL SUBUNIT"/>
    <property type="match status" value="1"/>
</dbReference>
<evidence type="ECO:0000256" key="3">
    <source>
        <dbReference type="ARBA" id="ARBA00006341"/>
    </source>
</evidence>
<gene>
    <name evidence="10" type="ORF">GCM10009863_22620</name>
</gene>
<dbReference type="PROSITE" id="PS51671">
    <property type="entry name" value="ACT"/>
    <property type="match status" value="1"/>
</dbReference>
<proteinExistence type="inferred from homology"/>
<comment type="function">
    <text evidence="8">Catalyzes the conversion of 2 pyruvate molecules into acetolactate in the first common step of the biosynthetic pathway of the branched-amino acids such as leucine, isoleucine, and valine.</text>
</comment>
<evidence type="ECO:0000256" key="1">
    <source>
        <dbReference type="ARBA" id="ARBA00004974"/>
    </source>
</evidence>
<dbReference type="CDD" id="cd04878">
    <property type="entry name" value="ACT_AHAS"/>
    <property type="match status" value="1"/>
</dbReference>
<keyword evidence="5 8" id="KW-0028">Amino-acid biosynthesis</keyword>
<dbReference type="PANTHER" id="PTHR30239:SF0">
    <property type="entry name" value="ACETOLACTATE SYNTHASE SMALL SUBUNIT 1, CHLOROPLASTIC"/>
    <property type="match status" value="1"/>
</dbReference>
<evidence type="ECO:0000256" key="5">
    <source>
        <dbReference type="ARBA" id="ARBA00022605"/>
    </source>
</evidence>
<evidence type="ECO:0000256" key="7">
    <source>
        <dbReference type="ARBA" id="ARBA00048670"/>
    </source>
</evidence>
<evidence type="ECO:0000313" key="10">
    <source>
        <dbReference type="EMBL" id="GAA2608694.1"/>
    </source>
</evidence>
<sequence length="89" mass="9612">MRKQTLSMMVANKPGALAEVAGLFSRQGCNIDSLAVGEAAQRGISWLTIVASIDESSLEQMTEQLSSLPKVLKVVEPDGKPPVQRGCRW</sequence>
<protein>
    <recommendedName>
        <fullName evidence="8">Acetolactate synthase small subunit</fullName>
        <shortName evidence="8">AHAS</shortName>
        <shortName evidence="8">ALS</shortName>
        <ecNumber evidence="8">2.2.1.6</ecNumber>
    </recommendedName>
    <alternativeName>
        <fullName evidence="8">Acetohydroxy-acid synthase small subunit</fullName>
    </alternativeName>
</protein>
<dbReference type="Gene3D" id="3.30.70.260">
    <property type="match status" value="1"/>
</dbReference>
<dbReference type="InterPro" id="IPR002912">
    <property type="entry name" value="ACT_dom"/>
</dbReference>
<name>A0ABP6CCA1_9ACTN</name>
<evidence type="ECO:0000256" key="2">
    <source>
        <dbReference type="ARBA" id="ARBA00005025"/>
    </source>
</evidence>
<comment type="subunit">
    <text evidence="4 8">Dimer of large and small chains.</text>
</comment>
<evidence type="ECO:0000259" key="9">
    <source>
        <dbReference type="PROSITE" id="PS51671"/>
    </source>
</evidence>
<dbReference type="SUPFAM" id="SSF55021">
    <property type="entry name" value="ACT-like"/>
    <property type="match status" value="1"/>
</dbReference>
<evidence type="ECO:0000256" key="4">
    <source>
        <dbReference type="ARBA" id="ARBA00011744"/>
    </source>
</evidence>
<comment type="pathway">
    <text evidence="2 8">Amino-acid biosynthesis; L-valine biosynthesis; L-valine from pyruvate: step 1/4.</text>
</comment>
<dbReference type="InterPro" id="IPR004789">
    <property type="entry name" value="Acetalactate_synth_ssu"/>
</dbReference>
<dbReference type="RefSeq" id="WP_344564783.1">
    <property type="nucleotide sequence ID" value="NZ_BAAARJ010000006.1"/>
</dbReference>
<feature type="domain" description="ACT" evidence="9">
    <location>
        <begin position="5"/>
        <end position="82"/>
    </location>
</feature>
<dbReference type="EMBL" id="BAAARJ010000006">
    <property type="protein sequence ID" value="GAA2608694.1"/>
    <property type="molecule type" value="Genomic_DNA"/>
</dbReference>
<accession>A0ABP6CCA1</accession>
<keyword evidence="6 8" id="KW-0100">Branched-chain amino acid biosynthesis</keyword>